<dbReference type="InterPro" id="IPR007863">
    <property type="entry name" value="Peptidase_M16_C"/>
</dbReference>
<gene>
    <name evidence="3" type="ORF">S01H1_64083</name>
</gene>
<dbReference type="Pfam" id="PF05193">
    <property type="entry name" value="Peptidase_M16_C"/>
    <property type="match status" value="1"/>
</dbReference>
<dbReference type="PANTHER" id="PTHR11851">
    <property type="entry name" value="METALLOPROTEASE"/>
    <property type="match status" value="1"/>
</dbReference>
<dbReference type="EMBL" id="BARS01042222">
    <property type="protein sequence ID" value="GAG40431.1"/>
    <property type="molecule type" value="Genomic_DNA"/>
</dbReference>
<dbReference type="AlphaFoldDB" id="X0YUX1"/>
<organism evidence="3">
    <name type="scientific">marine sediment metagenome</name>
    <dbReference type="NCBI Taxonomy" id="412755"/>
    <lineage>
        <taxon>unclassified sequences</taxon>
        <taxon>metagenomes</taxon>
        <taxon>ecological metagenomes</taxon>
    </lineage>
</organism>
<reference evidence="3" key="1">
    <citation type="journal article" date="2014" name="Front. Microbiol.">
        <title>High frequency of phylogenetically diverse reductive dehalogenase-homologous genes in deep subseafloor sedimentary metagenomes.</title>
        <authorList>
            <person name="Kawai M."/>
            <person name="Futagami T."/>
            <person name="Toyoda A."/>
            <person name="Takaki Y."/>
            <person name="Nishi S."/>
            <person name="Hori S."/>
            <person name="Arai W."/>
            <person name="Tsubouchi T."/>
            <person name="Morono Y."/>
            <person name="Uchiyama I."/>
            <person name="Ito T."/>
            <person name="Fujiyama A."/>
            <person name="Inagaki F."/>
            <person name="Takami H."/>
        </authorList>
    </citation>
    <scope>NUCLEOTIDE SEQUENCE</scope>
    <source>
        <strain evidence="3">Expedition CK06-06</strain>
    </source>
</reference>
<feature type="domain" description="Peptidase M16 C-terminal" evidence="2">
    <location>
        <begin position="4"/>
        <end position="112"/>
    </location>
</feature>
<dbReference type="GO" id="GO:0046872">
    <property type="term" value="F:metal ion binding"/>
    <property type="evidence" value="ECO:0007669"/>
    <property type="project" value="InterPro"/>
</dbReference>
<sequence>CLIKNKDTDQTHFCLGVRGYNFSHPKRFTLEILGLILGGMMSSRLFIKIREELSLAYYVRTIVSSDPDTGFLVTQAGVDNTRVEKAITAVLNEYKKMAKTKISGQELKKAKDHFKGKMTLLFEASDAQASFYGAQELLEKKILTTEQIYAKINKVSVNDILKVSKDIFKPEKLNLALIGPFKDKEKFKKILKI</sequence>
<protein>
    <recommendedName>
        <fullName evidence="2">Peptidase M16 C-terminal domain-containing protein</fullName>
    </recommendedName>
</protein>
<evidence type="ECO:0000256" key="1">
    <source>
        <dbReference type="ARBA" id="ARBA00007261"/>
    </source>
</evidence>
<dbReference type="PANTHER" id="PTHR11851:SF49">
    <property type="entry name" value="MITOCHONDRIAL-PROCESSING PEPTIDASE SUBUNIT ALPHA"/>
    <property type="match status" value="1"/>
</dbReference>
<comment type="caution">
    <text evidence="3">The sequence shown here is derived from an EMBL/GenBank/DDBJ whole genome shotgun (WGS) entry which is preliminary data.</text>
</comment>
<comment type="similarity">
    <text evidence="1">Belongs to the peptidase M16 family.</text>
</comment>
<evidence type="ECO:0000313" key="3">
    <source>
        <dbReference type="EMBL" id="GAG40431.1"/>
    </source>
</evidence>
<dbReference type="Gene3D" id="3.30.830.10">
    <property type="entry name" value="Metalloenzyme, LuxS/M16 peptidase-like"/>
    <property type="match status" value="1"/>
</dbReference>
<dbReference type="SUPFAM" id="SSF63411">
    <property type="entry name" value="LuxS/MPP-like metallohydrolase"/>
    <property type="match status" value="1"/>
</dbReference>
<accession>X0YUX1</accession>
<feature type="non-terminal residue" evidence="3">
    <location>
        <position position="1"/>
    </location>
</feature>
<dbReference type="InterPro" id="IPR050361">
    <property type="entry name" value="MPP/UQCRC_Complex"/>
</dbReference>
<dbReference type="InterPro" id="IPR011249">
    <property type="entry name" value="Metalloenz_LuxS/M16"/>
</dbReference>
<name>X0YUX1_9ZZZZ</name>
<evidence type="ECO:0000259" key="2">
    <source>
        <dbReference type="Pfam" id="PF05193"/>
    </source>
</evidence>
<proteinExistence type="inferred from homology"/>